<evidence type="ECO:0008006" key="3">
    <source>
        <dbReference type="Google" id="ProtNLM"/>
    </source>
</evidence>
<dbReference type="Proteomes" id="UP000218418">
    <property type="component" value="Chromosome"/>
</dbReference>
<dbReference type="EMBL" id="AP018227">
    <property type="protein sequence ID" value="BAY82626.1"/>
    <property type="molecule type" value="Genomic_DNA"/>
</dbReference>
<evidence type="ECO:0000313" key="1">
    <source>
        <dbReference type="EMBL" id="BAY82626.1"/>
    </source>
</evidence>
<reference evidence="1 2" key="1">
    <citation type="submission" date="2017-06" db="EMBL/GenBank/DDBJ databases">
        <title>Genome sequencing of cyanobaciteial culture collection at National Institute for Environmental Studies (NIES).</title>
        <authorList>
            <person name="Hirose Y."/>
            <person name="Shimura Y."/>
            <person name="Fujisawa T."/>
            <person name="Nakamura Y."/>
            <person name="Kawachi M."/>
        </authorList>
    </citation>
    <scope>NUCLEOTIDE SEQUENCE [LARGE SCALE GENOMIC DNA]</scope>
    <source>
        <strain evidence="1 2">NIES-267</strain>
    </source>
</reference>
<name>A0A1Z4LN22_9CYAN</name>
<organism evidence="1 2">
    <name type="scientific">Calothrix parasitica NIES-267</name>
    <dbReference type="NCBI Taxonomy" id="1973488"/>
    <lineage>
        <taxon>Bacteria</taxon>
        <taxon>Bacillati</taxon>
        <taxon>Cyanobacteriota</taxon>
        <taxon>Cyanophyceae</taxon>
        <taxon>Nostocales</taxon>
        <taxon>Calotrichaceae</taxon>
        <taxon>Calothrix</taxon>
    </lineage>
</organism>
<gene>
    <name evidence="1" type="ORF">NIES267_21100</name>
</gene>
<protein>
    <recommendedName>
        <fullName evidence="3">Abortive infection protein</fullName>
    </recommendedName>
</protein>
<keyword evidence="2" id="KW-1185">Reference proteome</keyword>
<sequence length="621" mass="70574">MTEIIIVVVWLTIGFVVYRLVSKKSVKTQSSNYKINKKSPLFRSDYYPINKRANQELYRPVAKWSGRLILRVENKQERFVEFEVQNAPDSYMHLLGKVVKLKWSRDSKVQEYVKRVSFDVNFIKQTKKSQQKGMIHPVRLDGLSQVDPLESLAGARPIDDVCVMLSNPEVEINAEGETELIIDSEPTQIVGRFVGLVKILSRVDSKSDLFRVRHHNKATINFYKGIEEIICIPQVPEDTRGIARSSNKNIEKSQLNSQGWYIYGAYNAEGTFVVQAIEPRALIQLKPQKVITKSSEVFKYINRGMWAKTKLLKGKCQTVLLADNQKNKESPISQWKLGDKALVIHIFGGIGGEKAEAAGWLPVPGHLSYGIAEVVRDSITSELRFEIIYYQVYGHNVDGIVSGSITWAAYMGSLWQGWLGTRPVSDILIKYEPITTDYDFDGIKLSPLSEFIEEQREITARYRVGDGTGASIITPTASCVQDSNQALYATVYDIRKFVELNPAINDWLKNNPEDQQTQYFKELISLGGNLEKQLIPLGVMRKDWQKNVKDLFGTNNKNDNIITTAIKMLKSWRTVFPKRAQDETTKIFLKHKAMAWVLRTNQVGGFDYTIAPLAPTTLFKS</sequence>
<accession>A0A1Z4LN22</accession>
<proteinExistence type="predicted"/>
<evidence type="ECO:0000313" key="2">
    <source>
        <dbReference type="Proteomes" id="UP000218418"/>
    </source>
</evidence>
<dbReference type="AlphaFoldDB" id="A0A1Z4LN22"/>